<protein>
    <submittedName>
        <fullName evidence="5">Hsp20/alpha crystallin family protein</fullName>
    </submittedName>
</protein>
<evidence type="ECO:0000256" key="2">
    <source>
        <dbReference type="RuleBase" id="RU003616"/>
    </source>
</evidence>
<organism evidence="5 6">
    <name type="scientific">Thalassomonas haliotis</name>
    <dbReference type="NCBI Taxonomy" id="485448"/>
    <lineage>
        <taxon>Bacteria</taxon>
        <taxon>Pseudomonadati</taxon>
        <taxon>Pseudomonadota</taxon>
        <taxon>Gammaproteobacteria</taxon>
        <taxon>Alteromonadales</taxon>
        <taxon>Colwelliaceae</taxon>
        <taxon>Thalassomonas</taxon>
    </lineage>
</organism>
<dbReference type="Gene3D" id="2.60.40.790">
    <property type="match status" value="1"/>
</dbReference>
<feature type="domain" description="SHSP" evidence="4">
    <location>
        <begin position="92"/>
        <end position="205"/>
    </location>
</feature>
<evidence type="ECO:0000313" key="6">
    <source>
        <dbReference type="Proteomes" id="UP001215231"/>
    </source>
</evidence>
<dbReference type="InterPro" id="IPR031107">
    <property type="entry name" value="Small_HSP"/>
</dbReference>
<dbReference type="SUPFAM" id="SSF49764">
    <property type="entry name" value="HSP20-like chaperones"/>
    <property type="match status" value="1"/>
</dbReference>
<proteinExistence type="inferred from homology"/>
<dbReference type="PANTHER" id="PTHR11527">
    <property type="entry name" value="HEAT-SHOCK PROTEIN 20 FAMILY MEMBER"/>
    <property type="match status" value="1"/>
</dbReference>
<feature type="region of interest" description="Disordered" evidence="3">
    <location>
        <begin position="1"/>
        <end position="44"/>
    </location>
</feature>
<dbReference type="Pfam" id="PF00011">
    <property type="entry name" value="HSP20"/>
    <property type="match status" value="1"/>
</dbReference>
<evidence type="ECO:0000313" key="5">
    <source>
        <dbReference type="EMBL" id="WDE11743.1"/>
    </source>
</evidence>
<evidence type="ECO:0000259" key="4">
    <source>
        <dbReference type="PROSITE" id="PS01031"/>
    </source>
</evidence>
<evidence type="ECO:0000256" key="1">
    <source>
        <dbReference type="PROSITE-ProRule" id="PRU00285"/>
    </source>
</evidence>
<feature type="compositionally biased region" description="Polar residues" evidence="3">
    <location>
        <begin position="32"/>
        <end position="44"/>
    </location>
</feature>
<dbReference type="InterPro" id="IPR008978">
    <property type="entry name" value="HSP20-like_chaperone"/>
</dbReference>
<keyword evidence="6" id="KW-1185">Reference proteome</keyword>
<dbReference type="RefSeq" id="WP_274051914.1">
    <property type="nucleotide sequence ID" value="NZ_CP059693.1"/>
</dbReference>
<name>A0ABY7VDX0_9GAMM</name>
<sequence length="205" mass="23100">MDIEKLNPWNWFKHEDDSTSQIPVSKNDAPGESSSDNKSLTTPQNQAMGSLMKLHNEMDRLFDDVWRSFGKPSSSRLMRPSSVFGNSLLDNSILGDYRAKLDVSGSEKEYEVSIDLPGLTEDDIQIELNGNTLTVKGQKEEKSESKDKQYYRVERSIGSFQRTLSLPEDASRDEISANMKNGLLVIQIPRKALPKDDVKRISISS</sequence>
<dbReference type="InterPro" id="IPR002068">
    <property type="entry name" value="A-crystallin/Hsp20_dom"/>
</dbReference>
<comment type="similarity">
    <text evidence="1 2">Belongs to the small heat shock protein (HSP20) family.</text>
</comment>
<accession>A0ABY7VDX0</accession>
<reference evidence="5 6" key="1">
    <citation type="journal article" date="2022" name="Mar. Drugs">
        <title>Bioassay-Guided Fractionation Leads to the Detection of Cholic Acid Generated by the Rare Thalassomonas sp.</title>
        <authorList>
            <person name="Pheiffer F."/>
            <person name="Schneider Y.K."/>
            <person name="Hansen E.H."/>
            <person name="Andersen J.H."/>
            <person name="Isaksson J."/>
            <person name="Busche T."/>
            <person name="R C."/>
            <person name="Kalinowski J."/>
            <person name="Zyl L.V."/>
            <person name="Trindade M."/>
        </authorList>
    </citation>
    <scope>NUCLEOTIDE SEQUENCE [LARGE SCALE GENOMIC DNA]</scope>
    <source>
        <strain evidence="5 6">A5K-61T</strain>
    </source>
</reference>
<evidence type="ECO:0000256" key="3">
    <source>
        <dbReference type="SAM" id="MobiDB-lite"/>
    </source>
</evidence>
<dbReference type="PROSITE" id="PS01031">
    <property type="entry name" value="SHSP"/>
    <property type="match status" value="1"/>
</dbReference>
<dbReference type="EMBL" id="CP059693">
    <property type="protein sequence ID" value="WDE11743.1"/>
    <property type="molecule type" value="Genomic_DNA"/>
</dbReference>
<dbReference type="Proteomes" id="UP001215231">
    <property type="component" value="Chromosome"/>
</dbReference>
<dbReference type="CDD" id="cd06464">
    <property type="entry name" value="ACD_sHsps-like"/>
    <property type="match status" value="1"/>
</dbReference>
<gene>
    <name evidence="5" type="ORF">H3N35_26715</name>
</gene>